<comment type="caution">
    <text evidence="1">The sequence shown here is derived from an EMBL/GenBank/DDBJ whole genome shotgun (WGS) entry which is preliminary data.</text>
</comment>
<evidence type="ECO:0000313" key="1">
    <source>
        <dbReference type="EMBL" id="TNN83910.1"/>
    </source>
</evidence>
<accession>A0A4Z2J0W3</accession>
<keyword evidence="2" id="KW-1185">Reference proteome</keyword>
<name>A0A4Z2J0W3_9TELE</name>
<organism evidence="1 2">
    <name type="scientific">Liparis tanakae</name>
    <name type="common">Tanaka's snailfish</name>
    <dbReference type="NCBI Taxonomy" id="230148"/>
    <lineage>
        <taxon>Eukaryota</taxon>
        <taxon>Metazoa</taxon>
        <taxon>Chordata</taxon>
        <taxon>Craniata</taxon>
        <taxon>Vertebrata</taxon>
        <taxon>Euteleostomi</taxon>
        <taxon>Actinopterygii</taxon>
        <taxon>Neopterygii</taxon>
        <taxon>Teleostei</taxon>
        <taxon>Neoteleostei</taxon>
        <taxon>Acanthomorphata</taxon>
        <taxon>Eupercaria</taxon>
        <taxon>Perciformes</taxon>
        <taxon>Cottioidei</taxon>
        <taxon>Cottales</taxon>
        <taxon>Liparidae</taxon>
        <taxon>Liparis</taxon>
    </lineage>
</organism>
<proteinExistence type="predicted"/>
<evidence type="ECO:0000313" key="2">
    <source>
        <dbReference type="Proteomes" id="UP000314294"/>
    </source>
</evidence>
<dbReference type="EMBL" id="SRLO01000030">
    <property type="protein sequence ID" value="TNN83910.1"/>
    <property type="molecule type" value="Genomic_DNA"/>
</dbReference>
<sequence>MVAMKRRKASWISISREVFFLCEVKSASMGVKSTAEFSCSNCNTQYHKGSELEIHADHVWRGVVEVEVAGVHAHDERTGSVQDACERKRAQGDYSARLLLTDIRQSKSQRMLCGNQMGLIGSPGHVWAWLILTATTASATPVSTAGRSECSRILLSSRTKCSSVAQFSEPRFISRVP</sequence>
<dbReference type="AlphaFoldDB" id="A0A4Z2J0W3"/>
<dbReference type="Proteomes" id="UP000314294">
    <property type="component" value="Unassembled WGS sequence"/>
</dbReference>
<reference evidence="1 2" key="1">
    <citation type="submission" date="2019-03" db="EMBL/GenBank/DDBJ databases">
        <title>First draft genome of Liparis tanakae, snailfish: a comprehensive survey of snailfish specific genes.</title>
        <authorList>
            <person name="Kim W."/>
            <person name="Song I."/>
            <person name="Jeong J.-H."/>
            <person name="Kim D."/>
            <person name="Kim S."/>
            <person name="Ryu S."/>
            <person name="Song J.Y."/>
            <person name="Lee S.K."/>
        </authorList>
    </citation>
    <scope>NUCLEOTIDE SEQUENCE [LARGE SCALE GENOMIC DNA]</scope>
    <source>
        <tissue evidence="1">Muscle</tissue>
    </source>
</reference>
<gene>
    <name evidence="1" type="ORF">EYF80_005781</name>
</gene>
<protein>
    <submittedName>
        <fullName evidence="1">Uncharacterized protein</fullName>
    </submittedName>
</protein>